<dbReference type="Pfam" id="PF03826">
    <property type="entry name" value="OAR"/>
    <property type="match status" value="1"/>
</dbReference>
<comment type="subcellular location">
    <subcellularLocation>
        <location evidence="1 7 8">Nucleus</location>
    </subcellularLocation>
</comment>
<dbReference type="AlphaFoldDB" id="H6WCV6"/>
<dbReference type="Gene3D" id="1.10.10.60">
    <property type="entry name" value="Homeodomain-like"/>
    <property type="match status" value="1"/>
</dbReference>
<dbReference type="PANTHER" id="PTHR46770">
    <property type="entry name" value="HOMEOBOX PROTEIN ORTHOPEDIA"/>
    <property type="match status" value="1"/>
</dbReference>
<dbReference type="PROSITE" id="PS50071">
    <property type="entry name" value="HOMEOBOX_2"/>
    <property type="match status" value="1"/>
</dbReference>
<name>H6WCV6_TERTR</name>
<feature type="DNA-binding region" description="Homeobox" evidence="7">
    <location>
        <begin position="70"/>
        <end position="129"/>
    </location>
</feature>
<dbReference type="InterPro" id="IPR009057">
    <property type="entry name" value="Homeodomain-like_sf"/>
</dbReference>
<dbReference type="EMBL" id="JQ088194">
    <property type="protein sequence ID" value="AEZ03829.1"/>
    <property type="molecule type" value="mRNA"/>
</dbReference>
<dbReference type="GO" id="GO:0030182">
    <property type="term" value="P:neuron differentiation"/>
    <property type="evidence" value="ECO:0007669"/>
    <property type="project" value="TreeGrafter"/>
</dbReference>
<dbReference type="InterPro" id="IPR001356">
    <property type="entry name" value="HD"/>
</dbReference>
<evidence type="ECO:0000259" key="10">
    <source>
        <dbReference type="PROSITE" id="PS50071"/>
    </source>
</evidence>
<evidence type="ECO:0000313" key="12">
    <source>
        <dbReference type="EMBL" id="AEZ03829.1"/>
    </source>
</evidence>
<evidence type="ECO:0000256" key="6">
    <source>
        <dbReference type="ARBA" id="ARBA00067166"/>
    </source>
</evidence>
<dbReference type="Pfam" id="PF00046">
    <property type="entry name" value="Homeodomain"/>
    <property type="match status" value="1"/>
</dbReference>
<dbReference type="CDD" id="cd00086">
    <property type="entry name" value="homeodomain"/>
    <property type="match status" value="1"/>
</dbReference>
<feature type="domain" description="Homeobox" evidence="10">
    <location>
        <begin position="68"/>
        <end position="128"/>
    </location>
</feature>
<feature type="compositionally biased region" description="Polar residues" evidence="9">
    <location>
        <begin position="42"/>
        <end position="60"/>
    </location>
</feature>
<evidence type="ECO:0000256" key="3">
    <source>
        <dbReference type="ARBA" id="ARBA00023125"/>
    </source>
</evidence>
<accession>H6WCV6</accession>
<evidence type="ECO:0000256" key="1">
    <source>
        <dbReference type="ARBA" id="ARBA00004123"/>
    </source>
</evidence>
<dbReference type="GO" id="GO:0003677">
    <property type="term" value="F:DNA binding"/>
    <property type="evidence" value="ECO:0007669"/>
    <property type="project" value="UniProtKB-UniRule"/>
</dbReference>
<dbReference type="InterPro" id="IPR017970">
    <property type="entry name" value="Homeobox_CS"/>
</dbReference>
<dbReference type="InterPro" id="IPR051895">
    <property type="entry name" value="OTP_Homeobox"/>
</dbReference>
<evidence type="ECO:0000256" key="8">
    <source>
        <dbReference type="RuleBase" id="RU000682"/>
    </source>
</evidence>
<keyword evidence="3 7" id="KW-0238">DNA-binding</keyword>
<feature type="domain" description="OAR" evidence="11">
    <location>
        <begin position="282"/>
        <end position="295"/>
    </location>
</feature>
<sequence>KVIRRKIAMDLLDSSSINAYNQTITQRCPDQRHRPTQDSDLDSNPSASPITSHGASNNYVSEIESKDAKQKRHRTRFTPAQLNELERSFAKTHYPDIFMREEMALRIGLTESRVQVWFQNRRAKWKKRRKTTNVFRTPGALLPSHGFPTFASITEPTGLNSFTTDPRCNWPPNIHQFSSMNPNSFGTLGSPFATTRSNIASLASNGLNHASLPVPNIMHHGTTIGSSGLGSDGSTTSSSSAINIASNTSFDNVFSSSYGMVNCTPPSVSTANSDIGDMWRGSSIANLRRKAIEHSVNIPGFR</sequence>
<protein>
    <recommendedName>
        <fullName evidence="6">Homeobox protein orthopedia</fullName>
    </recommendedName>
</protein>
<dbReference type="GO" id="GO:0000981">
    <property type="term" value="F:DNA-binding transcription factor activity, RNA polymerase II-specific"/>
    <property type="evidence" value="ECO:0007669"/>
    <property type="project" value="InterPro"/>
</dbReference>
<feature type="non-terminal residue" evidence="12">
    <location>
        <position position="1"/>
    </location>
</feature>
<dbReference type="SMART" id="SM00389">
    <property type="entry name" value="HOX"/>
    <property type="match status" value="1"/>
</dbReference>
<keyword evidence="5 7" id="KW-0539">Nucleus</keyword>
<reference evidence="12" key="1">
    <citation type="journal article" date="2012" name="Evodevo">
        <title>Development of the larval anterior neurogenic domains of Terebratalia transversa (Brachiopoda) provides insights into the diversification of larval apical organs and the spiralian nervous system.</title>
        <authorList>
            <person name="Santagata S."/>
            <person name="Resh C."/>
            <person name="Hejnol A."/>
            <person name="Martindale M.Q."/>
            <person name="Passamaneck Y.J."/>
        </authorList>
    </citation>
    <scope>NUCLEOTIDE SEQUENCE</scope>
</reference>
<evidence type="ECO:0000256" key="2">
    <source>
        <dbReference type="ARBA" id="ARBA00006503"/>
    </source>
</evidence>
<dbReference type="PROSITE" id="PS00027">
    <property type="entry name" value="HOMEOBOX_1"/>
    <property type="match status" value="1"/>
</dbReference>
<evidence type="ECO:0000256" key="5">
    <source>
        <dbReference type="ARBA" id="ARBA00023242"/>
    </source>
</evidence>
<proteinExistence type="evidence at transcript level"/>
<dbReference type="InterPro" id="IPR003654">
    <property type="entry name" value="OAR_dom"/>
</dbReference>
<evidence type="ECO:0000256" key="7">
    <source>
        <dbReference type="PROSITE-ProRule" id="PRU00108"/>
    </source>
</evidence>
<dbReference type="PANTHER" id="PTHR46770:SF1">
    <property type="entry name" value="HOMEOBOX PROTEIN ORTHOPEDIA"/>
    <property type="match status" value="1"/>
</dbReference>
<evidence type="ECO:0000256" key="9">
    <source>
        <dbReference type="SAM" id="MobiDB-lite"/>
    </source>
</evidence>
<evidence type="ECO:0000259" key="11">
    <source>
        <dbReference type="PROSITE" id="PS50803"/>
    </source>
</evidence>
<evidence type="ECO:0000256" key="4">
    <source>
        <dbReference type="ARBA" id="ARBA00023155"/>
    </source>
</evidence>
<organism evidence="12">
    <name type="scientific">Terebratalia transversa</name>
    <name type="common">Transverse lampshell</name>
    <dbReference type="NCBI Taxonomy" id="34513"/>
    <lineage>
        <taxon>Eukaryota</taxon>
        <taxon>Metazoa</taxon>
        <taxon>Spiralia</taxon>
        <taxon>Lophotrochozoa</taxon>
        <taxon>Brachiopoda</taxon>
        <taxon>Rhynchonelliformea</taxon>
        <taxon>Rhynchonellata</taxon>
        <taxon>Terebratellidina</taxon>
        <taxon>Laqueoidea</taxon>
        <taxon>Laqueidae</taxon>
        <taxon>Terebratalia</taxon>
    </lineage>
</organism>
<dbReference type="GO" id="GO:0005634">
    <property type="term" value="C:nucleus"/>
    <property type="evidence" value="ECO:0007669"/>
    <property type="project" value="UniProtKB-SubCell"/>
</dbReference>
<comment type="similarity">
    <text evidence="2">Belongs to the paired homeobox family. Bicoid subfamily.</text>
</comment>
<dbReference type="FunFam" id="1.10.10.60:FF:000719">
    <property type="entry name" value="Homeobox protein orthopedia-like Protein"/>
    <property type="match status" value="1"/>
</dbReference>
<dbReference type="SUPFAM" id="SSF46689">
    <property type="entry name" value="Homeodomain-like"/>
    <property type="match status" value="1"/>
</dbReference>
<dbReference type="InterPro" id="IPR000047">
    <property type="entry name" value="HTH_motif"/>
</dbReference>
<feature type="region of interest" description="Disordered" evidence="9">
    <location>
        <begin position="25"/>
        <end position="75"/>
    </location>
</feature>
<keyword evidence="4 7" id="KW-0371">Homeobox</keyword>
<dbReference type="PRINTS" id="PR00031">
    <property type="entry name" value="HTHREPRESSR"/>
</dbReference>
<dbReference type="PROSITE" id="PS50803">
    <property type="entry name" value="OAR"/>
    <property type="match status" value="1"/>
</dbReference>
<gene>
    <name evidence="12" type="primary">otp</name>
</gene>